<feature type="domain" description="Yeast cell wall synthesis Kre9/Knh1-like N-terminal" evidence="6">
    <location>
        <begin position="33"/>
        <end position="139"/>
    </location>
</feature>
<dbReference type="eggNOG" id="ENOG502S28F">
    <property type="taxonomic scope" value="Eukaryota"/>
</dbReference>
<dbReference type="Pfam" id="PF10342">
    <property type="entry name" value="Kre9_KNH"/>
    <property type="match status" value="1"/>
</dbReference>
<dbReference type="STRING" id="1071378.G0W5K3"/>
<dbReference type="InterPro" id="IPR018466">
    <property type="entry name" value="Kre9/Knh1-like_N"/>
</dbReference>
<evidence type="ECO:0000259" key="5">
    <source>
        <dbReference type="Pfam" id="PF05390"/>
    </source>
</evidence>
<dbReference type="HOGENOM" id="CLU_063732_1_0_1"/>
<feature type="domain" description="Yeast cell wall synthesis Kre9/Knh1 C-terminal" evidence="5">
    <location>
        <begin position="181"/>
        <end position="282"/>
    </location>
</feature>
<dbReference type="AlphaFoldDB" id="G0W5K3"/>
<evidence type="ECO:0000256" key="2">
    <source>
        <dbReference type="ARBA" id="ARBA00006816"/>
    </source>
</evidence>
<feature type="signal peptide" evidence="4">
    <location>
        <begin position="1"/>
        <end position="27"/>
    </location>
</feature>
<evidence type="ECO:0000256" key="4">
    <source>
        <dbReference type="SAM" id="SignalP"/>
    </source>
</evidence>
<reference evidence="7 8" key="1">
    <citation type="journal article" date="2011" name="Proc. Natl. Acad. Sci. U.S.A.">
        <title>Evolutionary erosion of yeast sex chromosomes by mating-type switching accidents.</title>
        <authorList>
            <person name="Gordon J.L."/>
            <person name="Armisen D."/>
            <person name="Proux-Wera E."/>
            <person name="Oheigeartaigh S.S."/>
            <person name="Byrne K.P."/>
            <person name="Wolfe K.H."/>
        </authorList>
    </citation>
    <scope>NUCLEOTIDE SEQUENCE [LARGE SCALE GENOMIC DNA]</scope>
    <source>
        <strain evidence="8">ATCC 10597 / BCRC 20456 / CBS 421 / NBRC 0211 / NRRL Y-12639</strain>
    </source>
</reference>
<dbReference type="PANTHER" id="PTHR28154">
    <property type="entry name" value="CELL WALL SYNTHESIS PROTEIN KNH1-RELATED"/>
    <property type="match status" value="1"/>
</dbReference>
<dbReference type="KEGG" id="ndi:NDAI_0B00300"/>
<feature type="chain" id="PRO_5003411050" evidence="4">
    <location>
        <begin position="28"/>
        <end position="285"/>
    </location>
</feature>
<comment type="similarity">
    <text evidence="2">Belongs to the KRE9/KNH1 family.</text>
</comment>
<keyword evidence="3 4" id="KW-0732">Signal</keyword>
<keyword evidence="8" id="KW-1185">Reference proteome</keyword>
<evidence type="ECO:0000313" key="7">
    <source>
        <dbReference type="EMBL" id="CCD23064.1"/>
    </source>
</evidence>
<dbReference type="GeneID" id="11497486"/>
<dbReference type="RefSeq" id="XP_003668307.1">
    <property type="nucleotide sequence ID" value="XM_003668259.1"/>
</dbReference>
<dbReference type="PANTHER" id="PTHR28154:SF1">
    <property type="entry name" value="CELL WALL SYNTHESIS PROTEIN KNH1-RELATED"/>
    <property type="match status" value="1"/>
</dbReference>
<proteinExistence type="inferred from homology"/>
<dbReference type="OrthoDB" id="2432613at2759"/>
<protein>
    <submittedName>
        <fullName evidence="7">Uncharacterized protein</fullName>
    </submittedName>
</protein>
<dbReference type="Proteomes" id="UP000000689">
    <property type="component" value="Chromosome 2"/>
</dbReference>
<organism evidence="7 8">
    <name type="scientific">Naumovozyma dairenensis (strain ATCC 10597 / BCRC 20456 / CBS 421 / NBRC 0211 / NRRL Y-12639)</name>
    <name type="common">Saccharomyces dairenensis</name>
    <dbReference type="NCBI Taxonomy" id="1071378"/>
    <lineage>
        <taxon>Eukaryota</taxon>
        <taxon>Fungi</taxon>
        <taxon>Dikarya</taxon>
        <taxon>Ascomycota</taxon>
        <taxon>Saccharomycotina</taxon>
        <taxon>Saccharomycetes</taxon>
        <taxon>Saccharomycetales</taxon>
        <taxon>Saccharomycetaceae</taxon>
        <taxon>Naumovozyma</taxon>
    </lineage>
</organism>
<dbReference type="OMA" id="PEAFAIN"/>
<sequence length="285" mass="31577">MGNIQILNHYCLLPLLLLFSYIHIALADVNIVSPTEGAAFTSSGGSVSLKIEWMDNTAYPTLDKISFYTFSLCTGPNNNIQSIATLATQVSSDAITVDDNVYSYSFDLADTLTGNGQYFIQIYAWVNDQGSTIHYTPRFFLKSMEGATSYTFSDTVQPVPQTSIQTTTTQANDNQQGTTIDSRSFTVPYTKQTGISRFAPMQTQPKTKISSQKSWTRKFQTSAVTFYSTMRKSLQQMTTITPGWSYTITSDVNYASPALFPSDNGAGYNPSKRLTLSVRKINARK</sequence>
<gene>
    <name evidence="7" type="primary">NDAI0B00300</name>
    <name evidence="7" type="ordered locus">NDAI_0B00300</name>
</gene>
<dbReference type="GO" id="GO:0031505">
    <property type="term" value="P:fungal-type cell wall organization"/>
    <property type="evidence" value="ECO:0007669"/>
    <property type="project" value="EnsemblFungi"/>
</dbReference>
<dbReference type="InterPro" id="IPR008659">
    <property type="entry name" value="Kre9/Knh1_C"/>
</dbReference>
<evidence type="ECO:0000256" key="3">
    <source>
        <dbReference type="ARBA" id="ARBA00022729"/>
    </source>
</evidence>
<dbReference type="InterPro" id="IPR045328">
    <property type="entry name" value="Kre9/Knh1"/>
</dbReference>
<dbReference type="Pfam" id="PF05390">
    <property type="entry name" value="Kre9_KNH1_C"/>
    <property type="match status" value="1"/>
</dbReference>
<evidence type="ECO:0000256" key="1">
    <source>
        <dbReference type="ARBA" id="ARBA00004010"/>
    </source>
</evidence>
<dbReference type="GO" id="GO:0005576">
    <property type="term" value="C:extracellular region"/>
    <property type="evidence" value="ECO:0007669"/>
    <property type="project" value="EnsemblFungi"/>
</dbReference>
<evidence type="ECO:0000259" key="6">
    <source>
        <dbReference type="Pfam" id="PF10342"/>
    </source>
</evidence>
<name>G0W5K3_NAUDC</name>
<dbReference type="GO" id="GO:0006078">
    <property type="term" value="P:(1-&gt;6)-beta-D-glucan biosynthetic process"/>
    <property type="evidence" value="ECO:0007669"/>
    <property type="project" value="InterPro"/>
</dbReference>
<dbReference type="EMBL" id="HE580268">
    <property type="protein sequence ID" value="CCD23064.1"/>
    <property type="molecule type" value="Genomic_DNA"/>
</dbReference>
<evidence type="ECO:0000313" key="8">
    <source>
        <dbReference type="Proteomes" id="UP000000689"/>
    </source>
</evidence>
<dbReference type="GO" id="GO:0042546">
    <property type="term" value="P:cell wall biogenesis"/>
    <property type="evidence" value="ECO:0007669"/>
    <property type="project" value="InterPro"/>
</dbReference>
<comment type="function">
    <text evidence="1">Involved in cell wall beta(1-&gt;6) glucan synthesis.</text>
</comment>
<accession>G0W5K3</accession>